<gene>
    <name evidence="22" type="ORF">J0S82_014065</name>
</gene>
<dbReference type="Gene3D" id="1.10.533.10">
    <property type="entry name" value="Death Domain, Fas"/>
    <property type="match status" value="2"/>
</dbReference>
<evidence type="ECO:0000256" key="11">
    <source>
        <dbReference type="ARBA" id="ARBA00022990"/>
    </source>
</evidence>
<dbReference type="CDD" id="cd00032">
    <property type="entry name" value="CASc"/>
    <property type="match status" value="1"/>
</dbReference>
<dbReference type="Gene3D" id="3.40.50.1460">
    <property type="match status" value="1"/>
</dbReference>
<evidence type="ECO:0000259" key="19">
    <source>
        <dbReference type="PROSITE" id="PS50168"/>
    </source>
</evidence>
<dbReference type="EMBL" id="JAGFMF010011501">
    <property type="protein sequence ID" value="KAG8520945.1"/>
    <property type="molecule type" value="Genomic_DNA"/>
</dbReference>
<evidence type="ECO:0000313" key="23">
    <source>
        <dbReference type="Proteomes" id="UP000700334"/>
    </source>
</evidence>
<evidence type="ECO:0000256" key="2">
    <source>
        <dbReference type="ARBA" id="ARBA00004496"/>
    </source>
</evidence>
<dbReference type="InterPro" id="IPR001309">
    <property type="entry name" value="Pept_C14_p20"/>
</dbReference>
<dbReference type="PROSITE" id="PS50168">
    <property type="entry name" value="DED"/>
    <property type="match status" value="2"/>
</dbReference>
<dbReference type="PRINTS" id="PR00376">
    <property type="entry name" value="IL1BCENZYME"/>
</dbReference>
<comment type="similarity">
    <text evidence="3 17">Belongs to the peptidase C14A family.</text>
</comment>
<dbReference type="InterPro" id="IPR011029">
    <property type="entry name" value="DEATH-like_dom_sf"/>
</dbReference>
<accession>A0A8J6APE0</accession>
<keyword evidence="12" id="KW-0865">Zymogen</keyword>
<feature type="non-terminal residue" evidence="22">
    <location>
        <position position="443"/>
    </location>
</feature>
<dbReference type="GO" id="GO:0032991">
    <property type="term" value="C:protein-containing complex"/>
    <property type="evidence" value="ECO:0007669"/>
    <property type="project" value="UniProtKB-ARBA"/>
</dbReference>
<dbReference type="InterPro" id="IPR015917">
    <property type="entry name" value="Pept_C14A"/>
</dbReference>
<dbReference type="GO" id="GO:0030154">
    <property type="term" value="P:cell differentiation"/>
    <property type="evidence" value="ECO:0007669"/>
    <property type="project" value="UniProtKB-ARBA"/>
</dbReference>
<dbReference type="GO" id="GO:0051603">
    <property type="term" value="P:proteolysis involved in protein catabolic process"/>
    <property type="evidence" value="ECO:0007669"/>
    <property type="project" value="UniProtKB-ARBA"/>
</dbReference>
<dbReference type="InterPro" id="IPR033170">
    <property type="entry name" value="Caspase-8_DED1"/>
</dbReference>
<dbReference type="CDD" id="cd08333">
    <property type="entry name" value="DED_Caspase_8_r1"/>
    <property type="match status" value="1"/>
</dbReference>
<dbReference type="InterPro" id="IPR029030">
    <property type="entry name" value="Caspase-like_dom_sf"/>
</dbReference>
<dbReference type="GO" id="GO:0043009">
    <property type="term" value="P:chordate embryonic development"/>
    <property type="evidence" value="ECO:0007669"/>
    <property type="project" value="UniProtKB-ARBA"/>
</dbReference>
<dbReference type="GO" id="GO:0004197">
    <property type="term" value="F:cysteine-type endopeptidase activity"/>
    <property type="evidence" value="ECO:0007669"/>
    <property type="project" value="InterPro"/>
</dbReference>
<dbReference type="SMART" id="SM00031">
    <property type="entry name" value="DED"/>
    <property type="match status" value="2"/>
</dbReference>
<evidence type="ECO:0000313" key="22">
    <source>
        <dbReference type="EMBL" id="KAG8520945.1"/>
    </source>
</evidence>
<dbReference type="GO" id="GO:0008625">
    <property type="term" value="P:extrinsic apoptotic signaling pathway via death domain receptors"/>
    <property type="evidence" value="ECO:0007669"/>
    <property type="project" value="UniProtKB-ARBA"/>
</dbReference>
<comment type="caution">
    <text evidence="22">The sequence shown here is derived from an EMBL/GenBank/DDBJ whole genome shotgun (WGS) entry which is preliminary data.</text>
</comment>
<dbReference type="GO" id="GO:0048513">
    <property type="term" value="P:animal organ development"/>
    <property type="evidence" value="ECO:0007669"/>
    <property type="project" value="UniProtKB-ARBA"/>
</dbReference>
<dbReference type="SMART" id="SM00115">
    <property type="entry name" value="CASc"/>
    <property type="match status" value="1"/>
</dbReference>
<dbReference type="FunFam" id="1.10.533.10:FF:000017">
    <property type="entry name" value="caspase-8 isoform X1"/>
    <property type="match status" value="1"/>
</dbReference>
<dbReference type="InterPro" id="IPR011600">
    <property type="entry name" value="Pept_C14_caspase"/>
</dbReference>
<evidence type="ECO:0000259" key="21">
    <source>
        <dbReference type="PROSITE" id="PS50208"/>
    </source>
</evidence>
<organism evidence="22 23">
    <name type="scientific">Galemys pyrenaicus</name>
    <name type="common">Iberian desman</name>
    <name type="synonym">Pyrenean desman</name>
    <dbReference type="NCBI Taxonomy" id="202257"/>
    <lineage>
        <taxon>Eukaryota</taxon>
        <taxon>Metazoa</taxon>
        <taxon>Chordata</taxon>
        <taxon>Craniata</taxon>
        <taxon>Vertebrata</taxon>
        <taxon>Euteleostomi</taxon>
        <taxon>Mammalia</taxon>
        <taxon>Eutheria</taxon>
        <taxon>Laurasiatheria</taxon>
        <taxon>Eulipotyphla</taxon>
        <taxon>Talpidae</taxon>
        <taxon>Galemys</taxon>
    </lineage>
</organism>
<evidence type="ECO:0000256" key="3">
    <source>
        <dbReference type="ARBA" id="ARBA00010134"/>
    </source>
</evidence>
<dbReference type="GO" id="GO:0051604">
    <property type="term" value="P:protein maturation"/>
    <property type="evidence" value="ECO:0007669"/>
    <property type="project" value="UniProtKB-ARBA"/>
</dbReference>
<feature type="region of interest" description="Disordered" evidence="18">
    <location>
        <begin position="423"/>
        <end position="443"/>
    </location>
</feature>
<name>A0A8J6APE0_GALPY</name>
<dbReference type="SUPFAM" id="SSF47986">
    <property type="entry name" value="DEATH domain"/>
    <property type="match status" value="2"/>
</dbReference>
<dbReference type="Proteomes" id="UP000700334">
    <property type="component" value="Unassembled WGS sequence"/>
</dbReference>
<dbReference type="InterPro" id="IPR002138">
    <property type="entry name" value="Pept_C14_p10"/>
</dbReference>
<dbReference type="FunFam" id="3.40.50.1460:FF:000008">
    <property type="entry name" value="caspase-8 isoform X1"/>
    <property type="match status" value="1"/>
</dbReference>
<dbReference type="GO" id="GO:0097194">
    <property type="term" value="P:execution phase of apoptosis"/>
    <property type="evidence" value="ECO:0007669"/>
    <property type="project" value="UniProtKB-ARBA"/>
</dbReference>
<keyword evidence="13" id="KW-0539">Nucleus</keyword>
<evidence type="ECO:0000256" key="17">
    <source>
        <dbReference type="RuleBase" id="RU003971"/>
    </source>
</evidence>
<evidence type="ECO:0000256" key="4">
    <source>
        <dbReference type="ARBA" id="ARBA00022490"/>
    </source>
</evidence>
<keyword evidence="7" id="KW-0053">Apoptosis</keyword>
<keyword evidence="5" id="KW-0597">Phosphoprotein</keyword>
<keyword evidence="4" id="KW-0963">Cytoplasm</keyword>
<evidence type="ECO:0000256" key="15">
    <source>
        <dbReference type="ARBA" id="ARBA00066479"/>
    </source>
</evidence>
<dbReference type="PROSITE" id="PS50208">
    <property type="entry name" value="CASPASE_P20"/>
    <property type="match status" value="1"/>
</dbReference>
<evidence type="ECO:0000256" key="5">
    <source>
        <dbReference type="ARBA" id="ARBA00022553"/>
    </source>
</evidence>
<dbReference type="EC" id="3.4.22.61" evidence="15"/>
<evidence type="ECO:0000256" key="1">
    <source>
        <dbReference type="ARBA" id="ARBA00004123"/>
    </source>
</evidence>
<feature type="domain" description="DED" evidence="19">
    <location>
        <begin position="100"/>
        <end position="177"/>
    </location>
</feature>
<comment type="subcellular location">
    <subcellularLocation>
        <location evidence="2">Cytoplasm</location>
    </subcellularLocation>
    <subcellularLocation>
        <location evidence="1">Nucleus</location>
    </subcellularLocation>
</comment>
<feature type="compositionally biased region" description="Polar residues" evidence="18">
    <location>
        <begin position="434"/>
        <end position="443"/>
    </location>
</feature>
<evidence type="ECO:0000256" key="9">
    <source>
        <dbReference type="ARBA" id="ARBA00022801"/>
    </source>
</evidence>
<feature type="domain" description="Caspase family p10" evidence="20">
    <location>
        <begin position="359"/>
        <end position="443"/>
    </location>
</feature>
<feature type="domain" description="DED" evidence="19">
    <location>
        <begin position="2"/>
        <end position="80"/>
    </location>
</feature>
<evidence type="ECO:0000256" key="18">
    <source>
        <dbReference type="SAM" id="MobiDB-lite"/>
    </source>
</evidence>
<dbReference type="PROSITE" id="PS01122">
    <property type="entry name" value="CASPASE_CYS"/>
    <property type="match status" value="1"/>
</dbReference>
<dbReference type="FunFam" id="1.10.533.10:FF:000021">
    <property type="entry name" value="caspase-8 isoform X1"/>
    <property type="match status" value="1"/>
</dbReference>
<sequence>MDFSSCLYNIGEELSSEEVTFLKFLSLDHIPQKKQEPIKDALMLFQRLQEKRMLEESNLFFLKELLFRIGRLDLLEKYLHTSNTEMKQELQRPGKAQISAYRVMLFQISEELRTSEVKDFKFFLHNDISKCKLDEDMNLFDVFIEMEKRVLLGKRNLNALKQICERINKSLLKIINEYEELSEGRHDQMAASDKVYRMESKPRGYCLIFNNHDFRKARENVPRLHNIKNRSGTNFDAEALEQTFVSLHFEVMIFNDCTAEKICTTLKTFQLMCHSSRDCFICCILSHGDRGIIYGTDGQEVSICELTSYFTGSKCPSLVGKPKIFFIQACQGDNYQRGIVVETDSEQNEDYLEMDSSFKMRYIPDEADFLLGMATVNNCVSYRSPSEGTWYIQSLCQSLRERCPRGEDLLTILTGVNYEVSSKDDKKNMGKQMPQPTFTLRKK</sequence>
<evidence type="ECO:0000256" key="7">
    <source>
        <dbReference type="ARBA" id="ARBA00022703"/>
    </source>
</evidence>
<evidence type="ECO:0000256" key="13">
    <source>
        <dbReference type="ARBA" id="ARBA00023242"/>
    </source>
</evidence>
<dbReference type="PROSITE" id="PS01121">
    <property type="entry name" value="CASPASE_HIS"/>
    <property type="match status" value="1"/>
</dbReference>
<evidence type="ECO:0000256" key="12">
    <source>
        <dbReference type="ARBA" id="ARBA00023145"/>
    </source>
</evidence>
<dbReference type="PANTHER" id="PTHR48169:SF7">
    <property type="entry name" value="CASPASE 10"/>
    <property type="match status" value="1"/>
</dbReference>
<proteinExistence type="inferred from homology"/>
<dbReference type="GO" id="GO:0009967">
    <property type="term" value="P:positive regulation of signal transduction"/>
    <property type="evidence" value="ECO:0007669"/>
    <property type="project" value="UniProtKB-ARBA"/>
</dbReference>
<dbReference type="GO" id="GO:0005737">
    <property type="term" value="C:cytoplasm"/>
    <property type="evidence" value="ECO:0007669"/>
    <property type="project" value="UniProtKB-SubCell"/>
</dbReference>
<dbReference type="Pfam" id="PF00656">
    <property type="entry name" value="Peptidase_C14"/>
    <property type="match status" value="1"/>
</dbReference>
<dbReference type="GO" id="GO:0005886">
    <property type="term" value="C:plasma membrane"/>
    <property type="evidence" value="ECO:0007669"/>
    <property type="project" value="UniProtKB-ARBA"/>
</dbReference>
<dbReference type="PANTHER" id="PTHR48169">
    <property type="entry name" value="DED DOMAIN-CONTAINING PROTEIN"/>
    <property type="match status" value="1"/>
</dbReference>
<evidence type="ECO:0000256" key="16">
    <source>
        <dbReference type="ARBA" id="ARBA00068172"/>
    </source>
</evidence>
<dbReference type="Pfam" id="PF01335">
    <property type="entry name" value="DED"/>
    <property type="match status" value="2"/>
</dbReference>
<dbReference type="OrthoDB" id="6114029at2759"/>
<keyword evidence="6" id="KW-0645">Protease</keyword>
<dbReference type="PROSITE" id="PS50207">
    <property type="entry name" value="CASPASE_P10"/>
    <property type="match status" value="1"/>
</dbReference>
<keyword evidence="23" id="KW-1185">Reference proteome</keyword>
<comment type="catalytic activity">
    <reaction evidence="14">
        <text>Strict requirement for Asp at position P1 and has a preferred cleavage sequence of (Leu/Asp/Val)-Glu-Thr-Asp-|-(Gly/Ser/Ala).</text>
        <dbReference type="EC" id="3.4.22.61"/>
    </reaction>
</comment>
<keyword evidence="9" id="KW-0378">Hydrolase</keyword>
<feature type="domain" description="Caspase family p20" evidence="21">
    <location>
        <begin position="202"/>
        <end position="334"/>
    </location>
</feature>
<dbReference type="GO" id="GO:0001817">
    <property type="term" value="P:regulation of cytokine production"/>
    <property type="evidence" value="ECO:0007669"/>
    <property type="project" value="UniProtKB-ARBA"/>
</dbReference>
<dbReference type="GO" id="GO:0002682">
    <property type="term" value="P:regulation of immune system process"/>
    <property type="evidence" value="ECO:0007669"/>
    <property type="project" value="UniProtKB-ARBA"/>
</dbReference>
<keyword evidence="8" id="KW-0677">Repeat</keyword>
<protein>
    <recommendedName>
        <fullName evidence="16">Caspase-8</fullName>
        <ecNumber evidence="15">3.4.22.61</ecNumber>
    </recommendedName>
</protein>
<reference evidence="22" key="1">
    <citation type="journal article" date="2021" name="Evol. Appl.">
        <title>The genome of the Pyrenean desman and the effects of bottlenecks and inbreeding on the genomic landscape of an endangered species.</title>
        <authorList>
            <person name="Escoda L."/>
            <person name="Castresana J."/>
        </authorList>
    </citation>
    <scope>NUCLEOTIDE SEQUENCE</scope>
    <source>
        <strain evidence="22">IBE-C5619</strain>
    </source>
</reference>
<evidence type="ECO:0000256" key="14">
    <source>
        <dbReference type="ARBA" id="ARBA00051626"/>
    </source>
</evidence>
<dbReference type="GO" id="GO:0060546">
    <property type="term" value="P:negative regulation of necroptotic process"/>
    <property type="evidence" value="ECO:0007669"/>
    <property type="project" value="UniProtKB-ARBA"/>
</dbReference>
<dbReference type="InterPro" id="IPR033139">
    <property type="entry name" value="Caspase_cys_AS"/>
</dbReference>
<dbReference type="SUPFAM" id="SSF52129">
    <property type="entry name" value="Caspase-like"/>
    <property type="match status" value="1"/>
</dbReference>
<dbReference type="GO" id="GO:0005634">
    <property type="term" value="C:nucleus"/>
    <property type="evidence" value="ECO:0007669"/>
    <property type="project" value="UniProtKB-SubCell"/>
</dbReference>
<dbReference type="AlphaFoldDB" id="A0A8J6APE0"/>
<evidence type="ECO:0000256" key="10">
    <source>
        <dbReference type="ARBA" id="ARBA00022807"/>
    </source>
</evidence>
<evidence type="ECO:0000259" key="20">
    <source>
        <dbReference type="PROSITE" id="PS50207"/>
    </source>
</evidence>
<dbReference type="GO" id="GO:1900119">
    <property type="term" value="P:positive regulation of execution phase of apoptosis"/>
    <property type="evidence" value="ECO:0007669"/>
    <property type="project" value="UniProtKB-ARBA"/>
</dbReference>
<dbReference type="InterPro" id="IPR001875">
    <property type="entry name" value="DED_dom"/>
</dbReference>
<dbReference type="InterPro" id="IPR016129">
    <property type="entry name" value="Caspase_his_AS"/>
</dbReference>
<keyword evidence="11" id="KW-0007">Acetylation</keyword>
<keyword evidence="10" id="KW-0788">Thiol protease</keyword>
<evidence type="ECO:0000256" key="6">
    <source>
        <dbReference type="ARBA" id="ARBA00022670"/>
    </source>
</evidence>
<evidence type="ECO:0000256" key="8">
    <source>
        <dbReference type="ARBA" id="ARBA00022737"/>
    </source>
</evidence>